<gene>
    <name evidence="1" type="ORF">ACFSQJ_17645</name>
</gene>
<comment type="caution">
    <text evidence="1">The sequence shown here is derived from an EMBL/GenBank/DDBJ whole genome shotgun (WGS) entry which is preliminary data.</text>
</comment>
<dbReference type="EMBL" id="JBHULB010000081">
    <property type="protein sequence ID" value="MFD2588755.1"/>
    <property type="molecule type" value="Genomic_DNA"/>
</dbReference>
<proteinExistence type="predicted"/>
<protein>
    <submittedName>
        <fullName evidence="1">Uncharacterized protein</fullName>
    </submittedName>
</protein>
<keyword evidence="2" id="KW-1185">Reference proteome</keyword>
<dbReference type="Proteomes" id="UP001597526">
    <property type="component" value="Unassembled WGS sequence"/>
</dbReference>
<dbReference type="InterPro" id="IPR011659">
    <property type="entry name" value="WD40"/>
</dbReference>
<name>A0ABW5MZE8_9FLAO</name>
<dbReference type="SUPFAM" id="SSF82171">
    <property type="entry name" value="DPP6 N-terminal domain-like"/>
    <property type="match status" value="1"/>
</dbReference>
<dbReference type="PROSITE" id="PS51257">
    <property type="entry name" value="PROKAR_LIPOPROTEIN"/>
    <property type="match status" value="1"/>
</dbReference>
<evidence type="ECO:0000313" key="2">
    <source>
        <dbReference type="Proteomes" id="UP001597526"/>
    </source>
</evidence>
<dbReference type="RefSeq" id="WP_339144563.1">
    <property type="nucleotide sequence ID" value="NZ_JBHULB010000081.1"/>
</dbReference>
<accession>A0ABW5MZE8</accession>
<organism evidence="1 2">
    <name type="scientific">Croceitalea marina</name>
    <dbReference type="NCBI Taxonomy" id="1775166"/>
    <lineage>
        <taxon>Bacteria</taxon>
        <taxon>Pseudomonadati</taxon>
        <taxon>Bacteroidota</taxon>
        <taxon>Flavobacteriia</taxon>
        <taxon>Flavobacteriales</taxon>
        <taxon>Flavobacteriaceae</taxon>
        <taxon>Croceitalea</taxon>
    </lineage>
</organism>
<reference evidence="2" key="1">
    <citation type="journal article" date="2019" name="Int. J. Syst. Evol. Microbiol.">
        <title>The Global Catalogue of Microorganisms (GCM) 10K type strain sequencing project: providing services to taxonomists for standard genome sequencing and annotation.</title>
        <authorList>
            <consortium name="The Broad Institute Genomics Platform"/>
            <consortium name="The Broad Institute Genome Sequencing Center for Infectious Disease"/>
            <person name="Wu L."/>
            <person name="Ma J."/>
        </authorList>
    </citation>
    <scope>NUCLEOTIDE SEQUENCE [LARGE SCALE GENOMIC DNA]</scope>
    <source>
        <strain evidence="2">KCTC 52368</strain>
    </source>
</reference>
<dbReference type="Pfam" id="PF07676">
    <property type="entry name" value="PD40"/>
    <property type="match status" value="1"/>
</dbReference>
<sequence>MIDILKKVNSYPSILLLLIFMCSCKSTNLSYFNKTLPTTTPVLFAPNLVNTNRIELNVVFNYDHTEMFFSRIVENSFVIHHSELINGEWSNIEPVKMYADDVLVSVACDPTITKDGKTMYFLGVDPGLYTNDVTREELYKIPPDIYRSRKVKGKWELASKVDFSVSTEYIETYPVVTADGSLYFRSNRPNNKGGMQTYRAHYLGDGKFETPVLVNLKTEHKELITYVSPDERYAITNGQGRFQITFKKNGEWTKPKEIPLNYDSDWRYYCPYMSSDGKYFFYSRRYNDPNKKGWVGVEKGEVYWVSADILLDVK</sequence>
<evidence type="ECO:0000313" key="1">
    <source>
        <dbReference type="EMBL" id="MFD2588755.1"/>
    </source>
</evidence>